<gene>
    <name evidence="2" type="ORF">JTE90_027338</name>
</gene>
<evidence type="ECO:0000256" key="1">
    <source>
        <dbReference type="SAM" id="MobiDB-lite"/>
    </source>
</evidence>
<protein>
    <submittedName>
        <fullName evidence="2">Uncharacterized protein</fullName>
    </submittedName>
</protein>
<reference evidence="2 3" key="1">
    <citation type="journal article" date="2022" name="Nat. Ecol. Evol.">
        <title>A masculinizing supergene underlies an exaggerated male reproductive morph in a spider.</title>
        <authorList>
            <person name="Hendrickx F."/>
            <person name="De Corte Z."/>
            <person name="Sonet G."/>
            <person name="Van Belleghem S.M."/>
            <person name="Kostlbacher S."/>
            <person name="Vangestel C."/>
        </authorList>
    </citation>
    <scope>NUCLEOTIDE SEQUENCE [LARGE SCALE GENOMIC DNA]</scope>
    <source>
        <strain evidence="2">W744_W776</strain>
    </source>
</reference>
<proteinExistence type="predicted"/>
<accession>A0AAV6W375</accession>
<keyword evidence="3" id="KW-1185">Reference proteome</keyword>
<dbReference type="AlphaFoldDB" id="A0AAV6W375"/>
<name>A0AAV6W375_9ARAC</name>
<evidence type="ECO:0000313" key="2">
    <source>
        <dbReference type="EMBL" id="KAG8201858.1"/>
    </source>
</evidence>
<feature type="region of interest" description="Disordered" evidence="1">
    <location>
        <begin position="21"/>
        <end position="40"/>
    </location>
</feature>
<dbReference type="Proteomes" id="UP000827092">
    <property type="component" value="Unassembled WGS sequence"/>
</dbReference>
<organism evidence="2 3">
    <name type="scientific">Oedothorax gibbosus</name>
    <dbReference type="NCBI Taxonomy" id="931172"/>
    <lineage>
        <taxon>Eukaryota</taxon>
        <taxon>Metazoa</taxon>
        <taxon>Ecdysozoa</taxon>
        <taxon>Arthropoda</taxon>
        <taxon>Chelicerata</taxon>
        <taxon>Arachnida</taxon>
        <taxon>Araneae</taxon>
        <taxon>Araneomorphae</taxon>
        <taxon>Entelegynae</taxon>
        <taxon>Araneoidea</taxon>
        <taxon>Linyphiidae</taxon>
        <taxon>Erigoninae</taxon>
        <taxon>Oedothorax</taxon>
    </lineage>
</organism>
<comment type="caution">
    <text evidence="2">The sequence shown here is derived from an EMBL/GenBank/DDBJ whole genome shotgun (WGS) entry which is preliminary data.</text>
</comment>
<dbReference type="EMBL" id="JAFNEN010000002">
    <property type="protein sequence ID" value="KAG8201858.1"/>
    <property type="molecule type" value="Genomic_DNA"/>
</dbReference>
<sequence>MAPEGWNDTQVRHSLALHTSRLHKGRMSKENRQKTPKWRFVPNPFQPKKPPCACAQPPASFRGIECQFILSCVLFFTVRFIHSSYEGNHQKGITKKTVIILRCKRMVFRAFETDWQW</sequence>
<evidence type="ECO:0000313" key="3">
    <source>
        <dbReference type="Proteomes" id="UP000827092"/>
    </source>
</evidence>